<dbReference type="Gene3D" id="1.10.10.10">
    <property type="entry name" value="Winged helix-like DNA-binding domain superfamily/Winged helix DNA-binding domain"/>
    <property type="match status" value="1"/>
</dbReference>
<feature type="domain" description="HTH rpiR-type" evidence="1">
    <location>
        <begin position="1"/>
        <end position="75"/>
    </location>
</feature>
<organism evidence="3 4">
    <name type="scientific">Nocardiopsis eucommiae</name>
    <dbReference type="NCBI Taxonomy" id="2831970"/>
    <lineage>
        <taxon>Bacteria</taxon>
        <taxon>Bacillati</taxon>
        <taxon>Actinomycetota</taxon>
        <taxon>Actinomycetes</taxon>
        <taxon>Streptosporangiales</taxon>
        <taxon>Nocardiopsidaceae</taxon>
        <taxon>Nocardiopsis</taxon>
    </lineage>
</organism>
<accession>A0A975QLG7</accession>
<evidence type="ECO:0000259" key="1">
    <source>
        <dbReference type="PROSITE" id="PS51071"/>
    </source>
</evidence>
<dbReference type="SUPFAM" id="SSF53697">
    <property type="entry name" value="SIS domain"/>
    <property type="match status" value="1"/>
</dbReference>
<dbReference type="PANTHER" id="PTHR30514">
    <property type="entry name" value="GLUCOKINASE"/>
    <property type="match status" value="1"/>
</dbReference>
<dbReference type="PROSITE" id="PS51464">
    <property type="entry name" value="SIS"/>
    <property type="match status" value="1"/>
</dbReference>
<dbReference type="SUPFAM" id="SSF46689">
    <property type="entry name" value="Homeodomain-like"/>
    <property type="match status" value="1"/>
</dbReference>
<gene>
    <name evidence="3" type="ORF">KGD82_07615</name>
</gene>
<reference evidence="3" key="1">
    <citation type="submission" date="2021-05" db="EMBL/GenBank/DDBJ databases">
        <authorList>
            <person name="Kaiqin L."/>
            <person name="Jian G."/>
        </authorList>
    </citation>
    <scope>NUCLEOTIDE SEQUENCE</scope>
    <source>
        <strain evidence="3">HDS5</strain>
    </source>
</reference>
<dbReference type="Proteomes" id="UP000682416">
    <property type="component" value="Chromosome"/>
</dbReference>
<dbReference type="AlphaFoldDB" id="A0A975QLG7"/>
<dbReference type="InterPro" id="IPR036388">
    <property type="entry name" value="WH-like_DNA-bd_sf"/>
</dbReference>
<dbReference type="KEGG" id="nec:KGD82_07615"/>
<dbReference type="GO" id="GO:0003700">
    <property type="term" value="F:DNA-binding transcription factor activity"/>
    <property type="evidence" value="ECO:0007669"/>
    <property type="project" value="InterPro"/>
</dbReference>
<dbReference type="InterPro" id="IPR001347">
    <property type="entry name" value="SIS_dom"/>
</dbReference>
<name>A0A975QLG7_9ACTN</name>
<dbReference type="Pfam" id="PF01418">
    <property type="entry name" value="HTH_6"/>
    <property type="match status" value="1"/>
</dbReference>
<dbReference type="GO" id="GO:0097367">
    <property type="term" value="F:carbohydrate derivative binding"/>
    <property type="evidence" value="ECO:0007669"/>
    <property type="project" value="InterPro"/>
</dbReference>
<dbReference type="InterPro" id="IPR009057">
    <property type="entry name" value="Homeodomain-like_sf"/>
</dbReference>
<dbReference type="Gene3D" id="3.40.50.10490">
    <property type="entry name" value="Glucose-6-phosphate isomerase like protein, domain 1"/>
    <property type="match status" value="1"/>
</dbReference>
<dbReference type="InterPro" id="IPR000281">
    <property type="entry name" value="HTH_RpiR"/>
</dbReference>
<dbReference type="GO" id="GO:0003677">
    <property type="term" value="F:DNA binding"/>
    <property type="evidence" value="ECO:0007669"/>
    <property type="project" value="InterPro"/>
</dbReference>
<dbReference type="InterPro" id="IPR047640">
    <property type="entry name" value="RpiR-like"/>
</dbReference>
<sequence length="286" mass="30215">MEDRATQGRNDLTRSERNVVALAEQDPLRFATSTAVAIADMAGTSEATVTRTAHKLGFSGVKEFKQACASQVGAGRSLGATIRDRLKSLEGHGEEVSSHGTARAVLAASARVLLEFSESFPKAEFEETVGLVESSRRTVVYGLGTGSHVAEYLSLGLRRIGLRSRAASGSGHTLADEVHSLESEDAVIVVAPRVLFNDIDNLIAEAAPRVARVVLVSQAPPSPRSPEVLYLPLPSTAGSPASEITAACALSDSLVSEIARRHPATAIRARDGLQRLRDALSPARTT</sequence>
<dbReference type="EMBL" id="CP074402">
    <property type="protein sequence ID" value="QVJ02404.1"/>
    <property type="molecule type" value="Genomic_DNA"/>
</dbReference>
<proteinExistence type="predicted"/>
<keyword evidence="4" id="KW-1185">Reference proteome</keyword>
<dbReference type="InterPro" id="IPR046348">
    <property type="entry name" value="SIS_dom_sf"/>
</dbReference>
<protein>
    <submittedName>
        <fullName evidence="3">MurR/RpiR family transcriptional regulator</fullName>
    </submittedName>
</protein>
<feature type="domain" description="SIS" evidence="2">
    <location>
        <begin position="128"/>
        <end position="264"/>
    </location>
</feature>
<dbReference type="GO" id="GO:1901135">
    <property type="term" value="P:carbohydrate derivative metabolic process"/>
    <property type="evidence" value="ECO:0007669"/>
    <property type="project" value="InterPro"/>
</dbReference>
<evidence type="ECO:0000313" key="3">
    <source>
        <dbReference type="EMBL" id="QVJ02404.1"/>
    </source>
</evidence>
<evidence type="ECO:0000313" key="4">
    <source>
        <dbReference type="Proteomes" id="UP000682416"/>
    </source>
</evidence>
<dbReference type="PROSITE" id="PS51071">
    <property type="entry name" value="HTH_RPIR"/>
    <property type="match status" value="1"/>
</dbReference>
<evidence type="ECO:0000259" key="2">
    <source>
        <dbReference type="PROSITE" id="PS51464"/>
    </source>
</evidence>